<keyword evidence="3" id="KW-1185">Reference proteome</keyword>
<proteinExistence type="predicted"/>
<feature type="region of interest" description="Disordered" evidence="1">
    <location>
        <begin position="16"/>
        <end position="79"/>
    </location>
</feature>
<evidence type="ECO:0000256" key="1">
    <source>
        <dbReference type="SAM" id="MobiDB-lite"/>
    </source>
</evidence>
<organism evidence="2 3">
    <name type="scientific">Phytophthora oleae</name>
    <dbReference type="NCBI Taxonomy" id="2107226"/>
    <lineage>
        <taxon>Eukaryota</taxon>
        <taxon>Sar</taxon>
        <taxon>Stramenopiles</taxon>
        <taxon>Oomycota</taxon>
        <taxon>Peronosporomycetes</taxon>
        <taxon>Peronosporales</taxon>
        <taxon>Peronosporaceae</taxon>
        <taxon>Phytophthora</taxon>
    </lineage>
</organism>
<evidence type="ECO:0000313" key="3">
    <source>
        <dbReference type="Proteomes" id="UP001632037"/>
    </source>
</evidence>
<gene>
    <name evidence="2" type="ORF">V7S43_016345</name>
</gene>
<dbReference type="AlphaFoldDB" id="A0ABD3EW18"/>
<protein>
    <submittedName>
        <fullName evidence="2">Uncharacterized protein</fullName>
    </submittedName>
</protein>
<accession>A0ABD3EW18</accession>
<dbReference type="EMBL" id="JBIMZQ010000052">
    <property type="protein sequence ID" value="KAL3658710.1"/>
    <property type="molecule type" value="Genomic_DNA"/>
</dbReference>
<evidence type="ECO:0000313" key="2">
    <source>
        <dbReference type="EMBL" id="KAL3658710.1"/>
    </source>
</evidence>
<name>A0ABD3EW18_9STRA</name>
<sequence length="79" mass="8907">MVQHDTKGEVLFLHRNQMKLTGEPNTNQATKQVQPDELPDPVMWTHLLSFRKGSPRSEGTRTTSSRNNDGVSDDKKSTV</sequence>
<feature type="compositionally biased region" description="Polar residues" evidence="1">
    <location>
        <begin position="60"/>
        <end position="70"/>
    </location>
</feature>
<dbReference type="Proteomes" id="UP001632037">
    <property type="component" value="Unassembled WGS sequence"/>
</dbReference>
<feature type="compositionally biased region" description="Polar residues" evidence="1">
    <location>
        <begin position="23"/>
        <end position="33"/>
    </location>
</feature>
<reference evidence="2 3" key="1">
    <citation type="submission" date="2024-09" db="EMBL/GenBank/DDBJ databases">
        <title>Genome sequencing and assembly of Phytophthora oleae, isolate VK10A, causative agent of rot of olive drupes.</title>
        <authorList>
            <person name="Conti Taguali S."/>
            <person name="Riolo M."/>
            <person name="La Spada F."/>
            <person name="Cacciola S.O."/>
            <person name="Dionisio G."/>
        </authorList>
    </citation>
    <scope>NUCLEOTIDE SEQUENCE [LARGE SCALE GENOMIC DNA]</scope>
    <source>
        <strain evidence="2 3">VK10A</strain>
    </source>
</reference>
<comment type="caution">
    <text evidence="2">The sequence shown here is derived from an EMBL/GenBank/DDBJ whole genome shotgun (WGS) entry which is preliminary data.</text>
</comment>